<evidence type="ECO:0000313" key="2">
    <source>
        <dbReference type="Proteomes" id="UP000004191"/>
    </source>
</evidence>
<accession>H3NNF1</accession>
<dbReference type="HOGENOM" id="CLU_1298366_0_0_9"/>
<dbReference type="GeneID" id="96998858"/>
<dbReference type="EMBL" id="AGEI01000021">
    <property type="protein sequence ID" value="EHR33926.1"/>
    <property type="molecule type" value="Genomic_DNA"/>
</dbReference>
<dbReference type="STRING" id="883114.HMPREF9709_00862"/>
<proteinExistence type="predicted"/>
<reference evidence="1 2" key="1">
    <citation type="submission" date="2012-01" db="EMBL/GenBank/DDBJ databases">
        <title>The Genome Sequence of Helcococcus kunzii ATCC 51366.</title>
        <authorList>
            <consortium name="The Broad Institute Genome Sequencing Platform"/>
            <person name="Earl A."/>
            <person name="Ward D."/>
            <person name="Feldgarden M."/>
            <person name="Gevers D."/>
            <person name="Huys G."/>
            <person name="Young S.K."/>
            <person name="Zeng Q."/>
            <person name="Gargeya S."/>
            <person name="Fitzgerald M."/>
            <person name="Haas B."/>
            <person name="Abouelleil A."/>
            <person name="Alvarado L."/>
            <person name="Arachchi H.M."/>
            <person name="Berlin A."/>
            <person name="Chapman S.B."/>
            <person name="Gearin G."/>
            <person name="Goldberg J."/>
            <person name="Griggs A."/>
            <person name="Gujja S."/>
            <person name="Hansen M."/>
            <person name="Heiman D."/>
            <person name="Howarth C."/>
            <person name="Larimer J."/>
            <person name="Lui A."/>
            <person name="MacDonald P.J.P."/>
            <person name="McCowen C."/>
            <person name="Montmayeur A."/>
            <person name="Murphy C."/>
            <person name="Neiman D."/>
            <person name="Pearson M."/>
            <person name="Priest M."/>
            <person name="Roberts A."/>
            <person name="Saif S."/>
            <person name="Shea T."/>
            <person name="Sisk P."/>
            <person name="Stolte C."/>
            <person name="Sykes S."/>
            <person name="Wortman J."/>
            <person name="Nusbaum C."/>
            <person name="Birren B."/>
        </authorList>
    </citation>
    <scope>NUCLEOTIDE SEQUENCE [LARGE SCALE GENOMIC DNA]</scope>
    <source>
        <strain evidence="1 2">ATCC 51366</strain>
    </source>
</reference>
<comment type="caution">
    <text evidence="1">The sequence shown here is derived from an EMBL/GenBank/DDBJ whole genome shotgun (WGS) entry which is preliminary data.</text>
</comment>
<dbReference type="OrthoDB" id="1701315at2"/>
<dbReference type="eggNOG" id="COG3173">
    <property type="taxonomic scope" value="Bacteria"/>
</dbReference>
<dbReference type="AlphaFoldDB" id="H3NNF1"/>
<sequence length="212" mass="25432">MNLNYNFIEKLLRLNEIEKNKLIDNLFFEIEKIHSEKSNENNWINTYQTELNLSLYKHGLIRKPGLEDYIITDYIKNNLYILKNRELSRIILDNSLLKIKILDNGIDIKSGDKFEDKIRDYVDLNIIAFYDAKFSSDLLNKVIDNNNKNKFLKIFSIYTAHFYLDLLIQKNRIKDKDKILKIEEMLEFIFDSYDQFTNYIPKWLKLKGDVAK</sequence>
<dbReference type="RefSeq" id="WP_005398269.1">
    <property type="nucleotide sequence ID" value="NZ_JH601088.1"/>
</dbReference>
<evidence type="ECO:0000313" key="1">
    <source>
        <dbReference type="EMBL" id="EHR33926.1"/>
    </source>
</evidence>
<name>H3NNF1_9FIRM</name>
<keyword evidence="2" id="KW-1185">Reference proteome</keyword>
<gene>
    <name evidence="1" type="ORF">HMPREF9709_00862</name>
</gene>
<dbReference type="Proteomes" id="UP000004191">
    <property type="component" value="Unassembled WGS sequence"/>
</dbReference>
<protein>
    <submittedName>
        <fullName evidence="1">Uncharacterized protein</fullName>
    </submittedName>
</protein>
<organism evidence="1 2">
    <name type="scientific">Helcococcus kunzii ATCC 51366</name>
    <dbReference type="NCBI Taxonomy" id="883114"/>
    <lineage>
        <taxon>Bacteria</taxon>
        <taxon>Bacillati</taxon>
        <taxon>Bacillota</taxon>
        <taxon>Tissierellia</taxon>
        <taxon>Tissierellales</taxon>
        <taxon>Peptoniphilaceae</taxon>
        <taxon>Helcococcus</taxon>
    </lineage>
</organism>
<dbReference type="PATRIC" id="fig|883114.3.peg.852"/>